<evidence type="ECO:0000313" key="4">
    <source>
        <dbReference type="Proteomes" id="UP000315343"/>
    </source>
</evidence>
<dbReference type="Pfam" id="PF09585">
    <property type="entry name" value="Lin0512_fam"/>
    <property type="match status" value="1"/>
</dbReference>
<keyword evidence="2" id="KW-0342">GTP-binding</keyword>
<dbReference type="GO" id="GO:0005525">
    <property type="term" value="F:GTP binding"/>
    <property type="evidence" value="ECO:0007669"/>
    <property type="project" value="UniProtKB-KW"/>
</dbReference>
<accession>A0A562JBJ7</accession>
<proteinExistence type="predicted"/>
<evidence type="ECO:0000256" key="1">
    <source>
        <dbReference type="ARBA" id="ARBA00022741"/>
    </source>
</evidence>
<dbReference type="AlphaFoldDB" id="A0A562JBJ7"/>
<evidence type="ECO:0000256" key="2">
    <source>
        <dbReference type="ARBA" id="ARBA00023134"/>
    </source>
</evidence>
<dbReference type="EMBL" id="VLKH01000004">
    <property type="protein sequence ID" value="TWH80626.1"/>
    <property type="molecule type" value="Genomic_DNA"/>
</dbReference>
<dbReference type="InterPro" id="IPR037103">
    <property type="entry name" value="Tubulin/FtsZ-like_C"/>
</dbReference>
<dbReference type="InterPro" id="IPR011719">
    <property type="entry name" value="CHP02058"/>
</dbReference>
<gene>
    <name evidence="3" type="ORF">LY60_01888</name>
</gene>
<keyword evidence="1" id="KW-0547">Nucleotide-binding</keyword>
<protein>
    <submittedName>
        <fullName evidence="3">Uncharacterized protein (TIGR02058 family)</fullName>
    </submittedName>
</protein>
<keyword evidence="4" id="KW-1185">Reference proteome</keyword>
<dbReference type="Proteomes" id="UP000315343">
    <property type="component" value="Unassembled WGS sequence"/>
</dbReference>
<dbReference type="NCBIfam" id="TIGR02058">
    <property type="entry name" value="lin0512_fam"/>
    <property type="match status" value="1"/>
</dbReference>
<evidence type="ECO:0000313" key="3">
    <source>
        <dbReference type="EMBL" id="TWH80626.1"/>
    </source>
</evidence>
<reference evidence="3 4" key="1">
    <citation type="submission" date="2019-07" db="EMBL/GenBank/DDBJ databases">
        <title>Genomic Encyclopedia of Type Strains, Phase I: the one thousand microbial genomes (KMG-I) project.</title>
        <authorList>
            <person name="Kyrpides N."/>
        </authorList>
    </citation>
    <scope>NUCLEOTIDE SEQUENCE [LARGE SCALE GENOMIC DNA]</scope>
    <source>
        <strain evidence="3 4">DSM 13558</strain>
    </source>
</reference>
<comment type="caution">
    <text evidence="3">The sequence shown here is derived from an EMBL/GenBank/DDBJ whole genome shotgun (WGS) entry which is preliminary data.</text>
</comment>
<name>A0A562JBJ7_9FIRM</name>
<dbReference type="Gene3D" id="3.30.1330.20">
    <property type="entry name" value="Tubulin/FtsZ, C-terminal domain"/>
    <property type="match status" value="1"/>
</dbReference>
<dbReference type="OrthoDB" id="6165729at2"/>
<dbReference type="PANTHER" id="PTHR34784">
    <property type="entry name" value="50S RIBOSOMAL PROTEIN L34"/>
    <property type="match status" value="1"/>
</dbReference>
<organism evidence="3 4">
    <name type="scientific">Sedimentibacter saalensis</name>
    <dbReference type="NCBI Taxonomy" id="130788"/>
    <lineage>
        <taxon>Bacteria</taxon>
        <taxon>Bacillati</taxon>
        <taxon>Bacillota</taxon>
        <taxon>Tissierellia</taxon>
        <taxon>Sedimentibacter</taxon>
    </lineage>
</organism>
<dbReference type="PANTHER" id="PTHR34784:SF1">
    <property type="entry name" value="50S RIBOSOMAL PROTEIN L34"/>
    <property type="match status" value="1"/>
</dbReference>
<sequence>MGIDFHGQDVTKAAVKASKDAISKSCLIGLNEVAGFSQDNIDENVFIDVTVAVSRPEEVNKEEIEKCFPVGKVTVDAVKGGLKTDGLYFTRFGDRDDSIEACIACVKVGIK</sequence>